<evidence type="ECO:0000313" key="2">
    <source>
        <dbReference type="EMBL" id="KAL0303232.1"/>
    </source>
</evidence>
<feature type="compositionally biased region" description="Polar residues" evidence="1">
    <location>
        <begin position="1"/>
        <end position="19"/>
    </location>
</feature>
<feature type="compositionally biased region" description="Low complexity" evidence="1">
    <location>
        <begin position="38"/>
        <end position="51"/>
    </location>
</feature>
<gene>
    <name evidence="2" type="ORF">Sradi_6191300</name>
</gene>
<reference evidence="2" key="1">
    <citation type="submission" date="2020-06" db="EMBL/GenBank/DDBJ databases">
        <authorList>
            <person name="Li T."/>
            <person name="Hu X."/>
            <person name="Zhang T."/>
            <person name="Song X."/>
            <person name="Zhang H."/>
            <person name="Dai N."/>
            <person name="Sheng W."/>
            <person name="Hou X."/>
            <person name="Wei L."/>
        </authorList>
    </citation>
    <scope>NUCLEOTIDE SEQUENCE</scope>
    <source>
        <strain evidence="2">G02</strain>
        <tissue evidence="2">Leaf</tissue>
    </source>
</reference>
<protein>
    <submittedName>
        <fullName evidence="2">Uncharacterized protein</fullName>
    </submittedName>
</protein>
<name>A0AAW2KAJ3_SESRA</name>
<feature type="region of interest" description="Disordered" evidence="1">
    <location>
        <begin position="1"/>
        <end position="77"/>
    </location>
</feature>
<sequence>MENPSNTTSKQKALETSGSAHALQVVTGMPSTPTVAGPTPATLAQTTPLPQVVGPMADPPSIAPLRKPQQRKYPQLH</sequence>
<comment type="caution">
    <text evidence="2">The sequence shown here is derived from an EMBL/GenBank/DDBJ whole genome shotgun (WGS) entry which is preliminary data.</text>
</comment>
<reference evidence="2" key="2">
    <citation type="journal article" date="2024" name="Plant">
        <title>Genomic evolution and insights into agronomic trait innovations of Sesamum species.</title>
        <authorList>
            <person name="Miao H."/>
            <person name="Wang L."/>
            <person name="Qu L."/>
            <person name="Liu H."/>
            <person name="Sun Y."/>
            <person name="Le M."/>
            <person name="Wang Q."/>
            <person name="Wei S."/>
            <person name="Zheng Y."/>
            <person name="Lin W."/>
            <person name="Duan Y."/>
            <person name="Cao H."/>
            <person name="Xiong S."/>
            <person name="Wang X."/>
            <person name="Wei L."/>
            <person name="Li C."/>
            <person name="Ma Q."/>
            <person name="Ju M."/>
            <person name="Zhao R."/>
            <person name="Li G."/>
            <person name="Mu C."/>
            <person name="Tian Q."/>
            <person name="Mei H."/>
            <person name="Zhang T."/>
            <person name="Gao T."/>
            <person name="Zhang H."/>
        </authorList>
    </citation>
    <scope>NUCLEOTIDE SEQUENCE</scope>
    <source>
        <strain evidence="2">G02</strain>
    </source>
</reference>
<dbReference type="EMBL" id="JACGWJ010000029">
    <property type="protein sequence ID" value="KAL0303232.1"/>
    <property type="molecule type" value="Genomic_DNA"/>
</dbReference>
<accession>A0AAW2KAJ3</accession>
<dbReference type="AlphaFoldDB" id="A0AAW2KAJ3"/>
<evidence type="ECO:0000256" key="1">
    <source>
        <dbReference type="SAM" id="MobiDB-lite"/>
    </source>
</evidence>
<organism evidence="2">
    <name type="scientific">Sesamum radiatum</name>
    <name type="common">Black benniseed</name>
    <dbReference type="NCBI Taxonomy" id="300843"/>
    <lineage>
        <taxon>Eukaryota</taxon>
        <taxon>Viridiplantae</taxon>
        <taxon>Streptophyta</taxon>
        <taxon>Embryophyta</taxon>
        <taxon>Tracheophyta</taxon>
        <taxon>Spermatophyta</taxon>
        <taxon>Magnoliopsida</taxon>
        <taxon>eudicotyledons</taxon>
        <taxon>Gunneridae</taxon>
        <taxon>Pentapetalae</taxon>
        <taxon>asterids</taxon>
        <taxon>lamiids</taxon>
        <taxon>Lamiales</taxon>
        <taxon>Pedaliaceae</taxon>
        <taxon>Sesamum</taxon>
    </lineage>
</organism>
<proteinExistence type="predicted"/>